<organism evidence="9 10">
    <name type="scientific">Cloeon dipterum</name>
    <dbReference type="NCBI Taxonomy" id="197152"/>
    <lineage>
        <taxon>Eukaryota</taxon>
        <taxon>Metazoa</taxon>
        <taxon>Ecdysozoa</taxon>
        <taxon>Arthropoda</taxon>
        <taxon>Hexapoda</taxon>
        <taxon>Insecta</taxon>
        <taxon>Pterygota</taxon>
        <taxon>Palaeoptera</taxon>
        <taxon>Ephemeroptera</taxon>
        <taxon>Pisciforma</taxon>
        <taxon>Baetidae</taxon>
        <taxon>Cloeon</taxon>
    </lineage>
</organism>
<name>A0A8S1DVX2_9INSE</name>
<dbReference type="AlphaFoldDB" id="A0A8S1DVX2"/>
<dbReference type="InterPro" id="IPR000237">
    <property type="entry name" value="GRIP_dom"/>
</dbReference>
<dbReference type="EMBL" id="CADEPI010000263">
    <property type="protein sequence ID" value="CAB3382261.1"/>
    <property type="molecule type" value="Genomic_DNA"/>
</dbReference>
<feature type="coiled-coil region" evidence="6">
    <location>
        <begin position="1"/>
        <end position="206"/>
    </location>
</feature>
<evidence type="ECO:0000313" key="9">
    <source>
        <dbReference type="EMBL" id="CAB3382261.1"/>
    </source>
</evidence>
<feature type="region of interest" description="Disordered" evidence="7">
    <location>
        <begin position="206"/>
        <end position="229"/>
    </location>
</feature>
<dbReference type="InterPro" id="IPR051952">
    <property type="entry name" value="Golgi-autophagy_related"/>
</dbReference>
<dbReference type="PANTHER" id="PTHR23157">
    <property type="entry name" value="GRIP AND COILED-COIL DOMAIN-CONTAINING PROTEIN 1"/>
    <property type="match status" value="1"/>
</dbReference>
<comment type="caution">
    <text evidence="9">The sequence shown here is derived from an EMBL/GenBank/DDBJ whole genome shotgun (WGS) entry which is preliminary data.</text>
</comment>
<dbReference type="Pfam" id="PF01465">
    <property type="entry name" value="GRIP"/>
    <property type="match status" value="1"/>
</dbReference>
<dbReference type="PANTHER" id="PTHR23157:SF25">
    <property type="entry name" value="GRIP AND COILED-COIL DOMAIN-CONTAINING PROTEIN 1"/>
    <property type="match status" value="1"/>
</dbReference>
<evidence type="ECO:0000256" key="5">
    <source>
        <dbReference type="ARBA" id="ARBA00023136"/>
    </source>
</evidence>
<dbReference type="PROSITE" id="PS50913">
    <property type="entry name" value="GRIP"/>
    <property type="match status" value="1"/>
</dbReference>
<dbReference type="Gene3D" id="1.10.220.60">
    <property type="entry name" value="GRIP domain"/>
    <property type="match status" value="1"/>
</dbReference>
<feature type="coiled-coil region" evidence="6">
    <location>
        <begin position="409"/>
        <end position="436"/>
    </location>
</feature>
<evidence type="ECO:0000259" key="8">
    <source>
        <dbReference type="PROSITE" id="PS50913"/>
    </source>
</evidence>
<sequence>MADSKSIIEKQKEQLLRYEKRLKDVVTAYKGLSKEKEALEASLKVLAVEKSGGGKGNNAEKTVADQKQLKTLSESLAVLTAEKSRMEMNFQADKKKLLNEVEQLQQRIRGLAENEQTLKYENDNLKAKLTIEKHDRLQEQENLHVLIQEKQDQYEERVASLEAKLTELSVVVGEYDRHRNLDQQAIQILKDQISELENRAHVVVSEISEKQDRSPKQNSDESSYDNSELHATCREQYESAMRELEHLKQLQTFQSLRGSRSDESNAELDKLRSQNRNLQERVNSLTKKLTHSENEIHLVRQSKKQVAEREREKYSAELSAIRKHQDSQITELEDQIRQLRERSLKILEEKDVEIGKLRNALKNLSPSSVLVGELKQSVDPELLAEAAGGDGAPQLFHFSQENARNLVEATSLRKQNFKLESDVRELRRKLASLEVTKNDEIKCLHSEIERLSLGKSREGANLEYLKNVVMRYLTCVDDSSKRHMLSAICTVLRFSRDEIKTVNKIYKK</sequence>
<evidence type="ECO:0000256" key="3">
    <source>
        <dbReference type="ARBA" id="ARBA00022490"/>
    </source>
</evidence>
<keyword evidence="10" id="KW-1185">Reference proteome</keyword>
<keyword evidence="4 6" id="KW-0175">Coiled coil</keyword>
<dbReference type="GO" id="GO:0005794">
    <property type="term" value="C:Golgi apparatus"/>
    <property type="evidence" value="ECO:0007669"/>
    <property type="project" value="TreeGrafter"/>
</dbReference>
<reference evidence="9 10" key="1">
    <citation type="submission" date="2020-04" db="EMBL/GenBank/DDBJ databases">
        <authorList>
            <person name="Alioto T."/>
            <person name="Alioto T."/>
            <person name="Gomez Garrido J."/>
        </authorList>
    </citation>
    <scope>NUCLEOTIDE SEQUENCE [LARGE SCALE GENOMIC DNA]</scope>
</reference>
<protein>
    <recommendedName>
        <fullName evidence="8">GRIP domain-containing protein</fullName>
    </recommendedName>
</protein>
<evidence type="ECO:0000256" key="7">
    <source>
        <dbReference type="SAM" id="MobiDB-lite"/>
    </source>
</evidence>
<dbReference type="Proteomes" id="UP000494165">
    <property type="component" value="Unassembled WGS sequence"/>
</dbReference>
<accession>A0A8S1DVX2</accession>
<evidence type="ECO:0000256" key="6">
    <source>
        <dbReference type="SAM" id="Coils"/>
    </source>
</evidence>
<feature type="compositionally biased region" description="Basic and acidic residues" evidence="7">
    <location>
        <begin position="259"/>
        <end position="272"/>
    </location>
</feature>
<comment type="subcellular location">
    <subcellularLocation>
        <location evidence="2">Cytoplasm</location>
    </subcellularLocation>
    <subcellularLocation>
        <location evidence="1">Endomembrane system</location>
        <topology evidence="1">Peripheral membrane protein</topology>
    </subcellularLocation>
</comment>
<evidence type="ECO:0000313" key="10">
    <source>
        <dbReference type="Proteomes" id="UP000494165"/>
    </source>
</evidence>
<keyword evidence="3" id="KW-0963">Cytoplasm</keyword>
<evidence type="ECO:0000256" key="1">
    <source>
        <dbReference type="ARBA" id="ARBA00004184"/>
    </source>
</evidence>
<dbReference type="OrthoDB" id="9898580at2759"/>
<feature type="compositionally biased region" description="Basic and acidic residues" evidence="7">
    <location>
        <begin position="207"/>
        <end position="219"/>
    </location>
</feature>
<keyword evidence="5" id="KW-0472">Membrane</keyword>
<dbReference type="SMART" id="SM00755">
    <property type="entry name" value="Grip"/>
    <property type="match status" value="1"/>
</dbReference>
<evidence type="ECO:0000256" key="2">
    <source>
        <dbReference type="ARBA" id="ARBA00004496"/>
    </source>
</evidence>
<gene>
    <name evidence="9" type="ORF">CLODIP_2_CD07038</name>
</gene>
<feature type="domain" description="GRIP" evidence="8">
    <location>
        <begin position="455"/>
        <end position="505"/>
    </location>
</feature>
<feature type="region of interest" description="Disordered" evidence="7">
    <location>
        <begin position="254"/>
        <end position="273"/>
    </location>
</feature>
<evidence type="ECO:0000256" key="4">
    <source>
        <dbReference type="ARBA" id="ARBA00023054"/>
    </source>
</evidence>
<proteinExistence type="predicted"/>